<gene>
    <name evidence="1" type="ORF">ADK34_13550</name>
</gene>
<dbReference type="Proteomes" id="UP000037023">
    <property type="component" value="Unassembled WGS sequence"/>
</dbReference>
<dbReference type="AlphaFoldDB" id="A0A0L8KSY2"/>
<dbReference type="PANTHER" id="PTHR37943">
    <property type="entry name" value="PROTEIN VES"/>
    <property type="match status" value="1"/>
</dbReference>
<proteinExistence type="predicted"/>
<reference evidence="1 2" key="1">
    <citation type="submission" date="2015-06" db="EMBL/GenBank/DDBJ databases">
        <authorList>
            <person name="Hoefler B.C."/>
            <person name="Straight P.D."/>
        </authorList>
    </citation>
    <scope>NUCLEOTIDE SEQUENCE [LARGE SCALE GENOMIC DNA]</scope>
    <source>
        <strain evidence="1 2">NRRL 3427</strain>
    </source>
</reference>
<organism evidence="1 2">
    <name type="scientific">Streptomyces viridochromogenes</name>
    <dbReference type="NCBI Taxonomy" id="1938"/>
    <lineage>
        <taxon>Bacteria</taxon>
        <taxon>Bacillati</taxon>
        <taxon>Actinomycetota</taxon>
        <taxon>Actinomycetes</taxon>
        <taxon>Kitasatosporales</taxon>
        <taxon>Streptomycetaceae</taxon>
        <taxon>Streptomyces</taxon>
    </lineage>
</organism>
<evidence type="ECO:0000313" key="2">
    <source>
        <dbReference type="Proteomes" id="UP000037023"/>
    </source>
</evidence>
<dbReference type="SUPFAM" id="SSF51182">
    <property type="entry name" value="RmlC-like cupins"/>
    <property type="match status" value="1"/>
</dbReference>
<accession>A0A0L8KSY2</accession>
<sequence>MHPFDVETLTAGRWRNGGGATREIVSWPVGAEGFAWRASVADIDRDGPFSAFPGVDRTLTLLAGDGVRLTSPGAFDRLLDQVGEPFGFSGDLALSAELPGGACRVLNLMVRRGSRTARVKRVTGTVTPAAGHAGVLYVLRGRWRAGADGRLMTGGQGVWWDADDEAPGRAVAPLSPDAAALWADVAPVR</sequence>
<dbReference type="EMBL" id="LGUP01000108">
    <property type="protein sequence ID" value="KOG29007.1"/>
    <property type="molecule type" value="Genomic_DNA"/>
</dbReference>
<comment type="caution">
    <text evidence="1">The sequence shown here is derived from an EMBL/GenBank/DDBJ whole genome shotgun (WGS) entry which is preliminary data.</text>
</comment>
<dbReference type="Gene3D" id="2.60.120.10">
    <property type="entry name" value="Jelly Rolls"/>
    <property type="match status" value="1"/>
</dbReference>
<dbReference type="PATRIC" id="fig|1938.6.peg.2936"/>
<protein>
    <submittedName>
        <fullName evidence="1">HutD family protein</fullName>
    </submittedName>
</protein>
<name>A0A0L8KSY2_STRVR</name>
<dbReference type="CDD" id="cd20293">
    <property type="entry name" value="cupin_HutD_N"/>
    <property type="match status" value="1"/>
</dbReference>
<dbReference type="RefSeq" id="WP_033205053.1">
    <property type="nucleotide sequence ID" value="NZ_LGUP01000108.1"/>
</dbReference>
<dbReference type="InterPro" id="IPR011051">
    <property type="entry name" value="RmlC_Cupin_sf"/>
</dbReference>
<dbReference type="PANTHER" id="PTHR37943:SF1">
    <property type="entry name" value="PROTEIN VES"/>
    <property type="match status" value="1"/>
</dbReference>
<dbReference type="OrthoDB" id="9800082at2"/>
<dbReference type="InterPro" id="IPR010282">
    <property type="entry name" value="Uncharacterised_HutD/Ves"/>
</dbReference>
<dbReference type="Pfam" id="PF05962">
    <property type="entry name" value="HutD"/>
    <property type="match status" value="1"/>
</dbReference>
<dbReference type="InterPro" id="IPR014710">
    <property type="entry name" value="RmlC-like_jellyroll"/>
</dbReference>
<evidence type="ECO:0000313" key="1">
    <source>
        <dbReference type="EMBL" id="KOG29007.1"/>
    </source>
</evidence>